<keyword evidence="8" id="KW-1185">Reference proteome</keyword>
<evidence type="ECO:0000259" key="6">
    <source>
        <dbReference type="PROSITE" id="PS50109"/>
    </source>
</evidence>
<dbReference type="InterPro" id="IPR003594">
    <property type="entry name" value="HATPase_dom"/>
</dbReference>
<dbReference type="SUPFAM" id="SSF55874">
    <property type="entry name" value="ATPase domain of HSP90 chaperone/DNA topoisomerase II/histidine kinase"/>
    <property type="match status" value="1"/>
</dbReference>
<dbReference type="PANTHER" id="PTHR43547">
    <property type="entry name" value="TWO-COMPONENT HISTIDINE KINASE"/>
    <property type="match status" value="1"/>
</dbReference>
<evidence type="ECO:0000256" key="4">
    <source>
        <dbReference type="ARBA" id="ARBA00022777"/>
    </source>
</evidence>
<dbReference type="PROSITE" id="PS50109">
    <property type="entry name" value="HIS_KIN"/>
    <property type="match status" value="1"/>
</dbReference>
<keyword evidence="4 7" id="KW-0808">Transferase</keyword>
<dbReference type="Pfam" id="PF02518">
    <property type="entry name" value="HATPase_c"/>
    <property type="match status" value="1"/>
</dbReference>
<evidence type="ECO:0000256" key="2">
    <source>
        <dbReference type="ARBA" id="ARBA00012438"/>
    </source>
</evidence>
<accession>A0ABT0CAB4</accession>
<evidence type="ECO:0000256" key="5">
    <source>
        <dbReference type="ARBA" id="ARBA00023012"/>
    </source>
</evidence>
<gene>
    <name evidence="7" type="ORF">JX360_06985</name>
</gene>
<dbReference type="InterPro" id="IPR004358">
    <property type="entry name" value="Sig_transdc_His_kin-like_C"/>
</dbReference>
<dbReference type="EMBL" id="JAFIRA010000013">
    <property type="protein sequence ID" value="MCJ2542652.1"/>
    <property type="molecule type" value="Genomic_DNA"/>
</dbReference>
<evidence type="ECO:0000313" key="8">
    <source>
        <dbReference type="Proteomes" id="UP000830835"/>
    </source>
</evidence>
<sequence>MRAVSAKALDGRLEAGLVYVISGLWIVRDWHRTLPPRLRQVGELHTRTQQRQQTLTLTLHPTLTQLRTDCNYLGRILAELLNNACKYSPPGAQIQLEVIYPSASSPLAVAGGDPTGQIGFAVTNTGVEIPPDQQERIFEKFYRIPSGDPWRQGGTGLGLALIQQMVVQLHGTIRVSSGNNQTCFYVQLPVEGSPQSQTHATPMPQ</sequence>
<keyword evidence="5" id="KW-0902">Two-component regulatory system</keyword>
<dbReference type="EC" id="2.7.13.3" evidence="2"/>
<dbReference type="PRINTS" id="PR00344">
    <property type="entry name" value="BCTRLSENSOR"/>
</dbReference>
<dbReference type="SMART" id="SM00387">
    <property type="entry name" value="HATPase_c"/>
    <property type="match status" value="1"/>
</dbReference>
<dbReference type="CDD" id="cd00075">
    <property type="entry name" value="HATPase"/>
    <property type="match status" value="1"/>
</dbReference>
<keyword evidence="4 7" id="KW-0418">Kinase</keyword>
<reference evidence="7" key="1">
    <citation type="submission" date="2021-02" db="EMBL/GenBank/DDBJ databases">
        <title>The CRISPR/cas machinery reduction and long-range gene transfer in the hot spring cyanobacterium Synechococcus.</title>
        <authorList>
            <person name="Dvorak P."/>
            <person name="Jahodarova E."/>
            <person name="Hasler P."/>
            <person name="Poulickova A."/>
        </authorList>
    </citation>
    <scope>NUCLEOTIDE SEQUENCE</scope>
    <source>
        <strain evidence="7">Rupite</strain>
    </source>
</reference>
<evidence type="ECO:0000256" key="1">
    <source>
        <dbReference type="ARBA" id="ARBA00000085"/>
    </source>
</evidence>
<dbReference type="InterPro" id="IPR005467">
    <property type="entry name" value="His_kinase_dom"/>
</dbReference>
<comment type="catalytic activity">
    <reaction evidence="1">
        <text>ATP + protein L-histidine = ADP + protein N-phospho-L-histidine.</text>
        <dbReference type="EC" id="2.7.13.3"/>
    </reaction>
</comment>
<evidence type="ECO:0000256" key="3">
    <source>
        <dbReference type="ARBA" id="ARBA00022553"/>
    </source>
</evidence>
<comment type="caution">
    <text evidence="7">The sequence shown here is derived from an EMBL/GenBank/DDBJ whole genome shotgun (WGS) entry which is preliminary data.</text>
</comment>
<dbReference type="InterPro" id="IPR036890">
    <property type="entry name" value="HATPase_C_sf"/>
</dbReference>
<proteinExistence type="predicted"/>
<organism evidence="7 8">
    <name type="scientific">Thermostichus vulcanus str. 'Rupite'</name>
    <dbReference type="NCBI Taxonomy" id="2813851"/>
    <lineage>
        <taxon>Bacteria</taxon>
        <taxon>Bacillati</taxon>
        <taxon>Cyanobacteriota</taxon>
        <taxon>Cyanophyceae</taxon>
        <taxon>Thermostichales</taxon>
        <taxon>Thermostichaceae</taxon>
        <taxon>Thermostichus</taxon>
    </lineage>
</organism>
<protein>
    <recommendedName>
        <fullName evidence="2">histidine kinase</fullName>
        <ecNumber evidence="2">2.7.13.3</ecNumber>
    </recommendedName>
</protein>
<name>A0ABT0CAB4_THEVL</name>
<dbReference type="Proteomes" id="UP000830835">
    <property type="component" value="Unassembled WGS sequence"/>
</dbReference>
<dbReference type="Gene3D" id="3.30.565.10">
    <property type="entry name" value="Histidine kinase-like ATPase, C-terminal domain"/>
    <property type="match status" value="1"/>
</dbReference>
<dbReference type="PANTHER" id="PTHR43547:SF2">
    <property type="entry name" value="HYBRID SIGNAL TRANSDUCTION HISTIDINE KINASE C"/>
    <property type="match status" value="1"/>
</dbReference>
<keyword evidence="3" id="KW-0597">Phosphoprotein</keyword>
<evidence type="ECO:0000313" key="7">
    <source>
        <dbReference type="EMBL" id="MCJ2542652.1"/>
    </source>
</evidence>
<dbReference type="GO" id="GO:0016301">
    <property type="term" value="F:kinase activity"/>
    <property type="evidence" value="ECO:0007669"/>
    <property type="project" value="UniProtKB-KW"/>
</dbReference>
<feature type="domain" description="Histidine kinase" evidence="6">
    <location>
        <begin position="49"/>
        <end position="192"/>
    </location>
</feature>